<dbReference type="Proteomes" id="UP000059680">
    <property type="component" value="Chromosome 1"/>
</dbReference>
<evidence type="ECO:0000256" key="1">
    <source>
        <dbReference type="SAM" id="Phobius"/>
    </source>
</evidence>
<reference evidence="2" key="1">
    <citation type="journal article" date="2002" name="Nature">
        <title>The genome sequence and structure of rice chromosome 1.</title>
        <authorList>
            <person name="Sasaki T."/>
            <person name="Matsumoto T."/>
            <person name="Yamamoto K."/>
            <person name="Sakata K."/>
            <person name="Baba T."/>
            <person name="Katayose Y."/>
            <person name="Wu J."/>
            <person name="Niimura Y."/>
            <person name="Cheng Z."/>
            <person name="Nagamura Y."/>
            <person name="Antonio B.A."/>
            <person name="Kanamori H."/>
            <person name="Hosokawa S."/>
            <person name="Masukawa M."/>
            <person name="Arikawa K."/>
            <person name="Chiden Y."/>
            <person name="Hayashi M."/>
            <person name="Okamoto M."/>
            <person name="Ando T."/>
            <person name="Aoki H."/>
            <person name="Arita K."/>
            <person name="Hamada M."/>
            <person name="Harada C."/>
            <person name="Hijishita S."/>
            <person name="Honda M."/>
            <person name="Ichikawa Y."/>
            <person name="Idonuma A."/>
            <person name="Iijima M."/>
            <person name="Ikeda M."/>
            <person name="Ikeno M."/>
            <person name="Itoh S."/>
            <person name="Itoh T."/>
            <person name="Itoh Y."/>
            <person name="Itoh Y."/>
            <person name="Iwabuchi A."/>
            <person name="Kamiya K."/>
            <person name="Karasawa W."/>
            <person name="Katagiri S."/>
            <person name="Kikuta A."/>
            <person name="Kobayashi N."/>
            <person name="Kono I."/>
            <person name="Machita K."/>
            <person name="Maehara T."/>
            <person name="Mizuno H."/>
            <person name="Mizubayashi T."/>
            <person name="Mukai Y."/>
            <person name="Nagasaki H."/>
            <person name="Nakashima M."/>
            <person name="Nakama Y."/>
            <person name="Nakamichi Y."/>
            <person name="Nakamura M."/>
            <person name="Namiki N."/>
            <person name="Negishi M."/>
            <person name="Ohta I."/>
            <person name="Ono N."/>
            <person name="Saji S."/>
            <person name="Sakai K."/>
            <person name="Shibata M."/>
            <person name="Shimokawa T."/>
            <person name="Shomura A."/>
            <person name="Song J."/>
            <person name="Takazaki Y."/>
            <person name="Terasawa K."/>
            <person name="Tsuji K."/>
            <person name="Waki K."/>
            <person name="Yamagata H."/>
            <person name="Yamane H."/>
            <person name="Yoshiki S."/>
            <person name="Yoshihara R."/>
            <person name="Yukawa K."/>
            <person name="Zhong H."/>
            <person name="Iwama H."/>
            <person name="Endo T."/>
            <person name="Ito H."/>
            <person name="Hahn J.H."/>
            <person name="Kim H.I."/>
            <person name="Eun M.Y."/>
            <person name="Yano M."/>
            <person name="Jiang J."/>
            <person name="Gojobori T."/>
        </authorList>
    </citation>
    <scope>NUCLEOTIDE SEQUENCE</scope>
</reference>
<evidence type="ECO:0000313" key="3">
    <source>
        <dbReference type="EMBL" id="BAS75323.1"/>
    </source>
</evidence>
<dbReference type="PaxDb" id="39947-Q5N7D5"/>
<proteinExistence type="predicted"/>
<dbReference type="EMBL" id="AP003289">
    <property type="protein sequence ID" value="BAD82059.1"/>
    <property type="molecule type" value="Genomic_DNA"/>
</dbReference>
<dbReference type="AlphaFoldDB" id="A0A0P0VAL0"/>
<accession>Q5N7D5</accession>
<keyword evidence="1" id="KW-1133">Transmembrane helix</keyword>
<keyword evidence="1" id="KW-0812">Transmembrane</keyword>
<reference evidence="3 4" key="4">
    <citation type="journal article" date="2013" name="Rice">
        <title>Improvement of the Oryza sativa Nipponbare reference genome using next generation sequence and optical map data.</title>
        <authorList>
            <person name="Kawahara Y."/>
            <person name="de la Bastide M."/>
            <person name="Hamilton J.P."/>
            <person name="Kanamori H."/>
            <person name="McCombie W.R."/>
            <person name="Ouyang S."/>
            <person name="Schwartz D.C."/>
            <person name="Tanaka T."/>
            <person name="Wu J."/>
            <person name="Zhou S."/>
            <person name="Childs K.L."/>
            <person name="Davidson R.M."/>
            <person name="Lin H."/>
            <person name="Quesada-Ocampo L."/>
            <person name="Vaillancourt B."/>
            <person name="Sakai H."/>
            <person name="Lee S.S."/>
            <person name="Kim J."/>
            <person name="Numa H."/>
            <person name="Itoh T."/>
            <person name="Buell C.R."/>
            <person name="Matsumoto T."/>
        </authorList>
    </citation>
    <scope>NUCLEOTIDE SEQUENCE [LARGE SCALE GENOMIC DNA]</scope>
    <source>
        <strain evidence="4">cv. Nipponbare</strain>
    </source>
</reference>
<reference evidence="3" key="5">
    <citation type="submission" date="2015-10" db="EMBL/GenBank/DDBJ databases">
        <authorList>
            <person name="Sakai H."/>
            <person name="Kawahara Y."/>
            <person name="Matsumoto T."/>
            <person name="Buell C.R."/>
            <person name="Itoh T."/>
        </authorList>
    </citation>
    <scope>NUCLEOTIDE SEQUENCE</scope>
</reference>
<name>A0A0P0VAL0_ORYSJ</name>
<keyword evidence="4" id="KW-1185">Reference proteome</keyword>
<keyword evidence="1" id="KW-0472">Membrane</keyword>
<protein>
    <submittedName>
        <fullName evidence="3">Os01g0859150 protein</fullName>
    </submittedName>
</protein>
<organism evidence="2">
    <name type="scientific">Oryza sativa subsp. japonica</name>
    <name type="common">Rice</name>
    <dbReference type="NCBI Taxonomy" id="39947"/>
    <lineage>
        <taxon>Eukaryota</taxon>
        <taxon>Viridiplantae</taxon>
        <taxon>Streptophyta</taxon>
        <taxon>Embryophyta</taxon>
        <taxon>Tracheophyta</taxon>
        <taxon>Spermatophyta</taxon>
        <taxon>Magnoliopsida</taxon>
        <taxon>Liliopsida</taxon>
        <taxon>Poales</taxon>
        <taxon>Poaceae</taxon>
        <taxon>BOP clade</taxon>
        <taxon>Oryzoideae</taxon>
        <taxon>Oryzeae</taxon>
        <taxon>Oryzinae</taxon>
        <taxon>Oryza</taxon>
        <taxon>Oryza sativa</taxon>
    </lineage>
</organism>
<reference evidence="3" key="3">
    <citation type="journal article" date="2013" name="Plant Cell Physiol.">
        <title>Rice Annotation Project Database (RAP-DB): an integrative and interactive database for rice genomics.</title>
        <authorList>
            <person name="Sakai H."/>
            <person name="Lee S.S."/>
            <person name="Tanaka T."/>
            <person name="Numa H."/>
            <person name="Kim J."/>
            <person name="Kawahara Y."/>
            <person name="Wakimoto H."/>
            <person name="Yang C.C."/>
            <person name="Iwamoto M."/>
            <person name="Abe T."/>
            <person name="Yamada Y."/>
            <person name="Muto A."/>
            <person name="Inokuchi H."/>
            <person name="Ikemura T."/>
            <person name="Matsumoto T."/>
            <person name="Sasaki T."/>
            <person name="Itoh T."/>
        </authorList>
    </citation>
    <scope>NUCLEOTIDE SEQUENCE</scope>
</reference>
<evidence type="ECO:0000313" key="2">
    <source>
        <dbReference type="EMBL" id="BAD82059.1"/>
    </source>
</evidence>
<gene>
    <name evidence="3" type="ordered locus">Os01g0859150</name>
    <name evidence="3" type="ORF">OSNPB_010859150</name>
    <name evidence="2" type="ORF">P0683F02.34</name>
</gene>
<feature type="transmembrane region" description="Helical" evidence="1">
    <location>
        <begin position="47"/>
        <end position="72"/>
    </location>
</feature>
<sequence>MNTKVEHIHAVHSNNGHKLKLDKIDKKGGSKEVSSRIPQWGGSRGNVVVAAIIFLLLSLASSSSLVIVSLFYELRHALSVAMAPRRQI</sequence>
<reference evidence="4" key="2">
    <citation type="journal article" date="2005" name="Nature">
        <title>The map-based sequence of the rice genome.</title>
        <authorList>
            <consortium name="International rice genome sequencing project (IRGSP)"/>
            <person name="Matsumoto T."/>
            <person name="Wu J."/>
            <person name="Kanamori H."/>
            <person name="Katayose Y."/>
            <person name="Fujisawa M."/>
            <person name="Namiki N."/>
            <person name="Mizuno H."/>
            <person name="Yamamoto K."/>
            <person name="Antonio B.A."/>
            <person name="Baba T."/>
            <person name="Sakata K."/>
            <person name="Nagamura Y."/>
            <person name="Aoki H."/>
            <person name="Arikawa K."/>
            <person name="Arita K."/>
            <person name="Bito T."/>
            <person name="Chiden Y."/>
            <person name="Fujitsuka N."/>
            <person name="Fukunaka R."/>
            <person name="Hamada M."/>
            <person name="Harada C."/>
            <person name="Hayashi A."/>
            <person name="Hijishita S."/>
            <person name="Honda M."/>
            <person name="Hosokawa S."/>
            <person name="Ichikawa Y."/>
            <person name="Idonuma A."/>
            <person name="Iijima M."/>
            <person name="Ikeda M."/>
            <person name="Ikeno M."/>
            <person name="Ito K."/>
            <person name="Ito S."/>
            <person name="Ito T."/>
            <person name="Ito Y."/>
            <person name="Ito Y."/>
            <person name="Iwabuchi A."/>
            <person name="Kamiya K."/>
            <person name="Karasawa W."/>
            <person name="Kurita K."/>
            <person name="Katagiri S."/>
            <person name="Kikuta A."/>
            <person name="Kobayashi H."/>
            <person name="Kobayashi N."/>
            <person name="Machita K."/>
            <person name="Maehara T."/>
            <person name="Masukawa M."/>
            <person name="Mizubayashi T."/>
            <person name="Mukai Y."/>
            <person name="Nagasaki H."/>
            <person name="Nagata Y."/>
            <person name="Naito S."/>
            <person name="Nakashima M."/>
            <person name="Nakama Y."/>
            <person name="Nakamichi Y."/>
            <person name="Nakamura M."/>
            <person name="Meguro A."/>
            <person name="Negishi M."/>
            <person name="Ohta I."/>
            <person name="Ohta T."/>
            <person name="Okamoto M."/>
            <person name="Ono N."/>
            <person name="Saji S."/>
            <person name="Sakaguchi M."/>
            <person name="Sakai K."/>
            <person name="Shibata M."/>
            <person name="Shimokawa T."/>
            <person name="Song J."/>
            <person name="Takazaki Y."/>
            <person name="Terasawa K."/>
            <person name="Tsugane M."/>
            <person name="Tsuji K."/>
            <person name="Ueda S."/>
            <person name="Waki K."/>
            <person name="Yamagata H."/>
            <person name="Yamamoto M."/>
            <person name="Yamamoto S."/>
            <person name="Yamane H."/>
            <person name="Yoshiki S."/>
            <person name="Yoshihara R."/>
            <person name="Yukawa K."/>
            <person name="Zhong H."/>
            <person name="Yano M."/>
            <person name="Yuan Q."/>
            <person name="Ouyang S."/>
            <person name="Liu J."/>
            <person name="Jones K.M."/>
            <person name="Gansberger K."/>
            <person name="Moffat K."/>
            <person name="Hill J."/>
            <person name="Bera J."/>
            <person name="Fadrosh D."/>
            <person name="Jin S."/>
            <person name="Johri S."/>
            <person name="Kim M."/>
            <person name="Overton L."/>
            <person name="Reardon M."/>
            <person name="Tsitrin T."/>
            <person name="Vuong H."/>
            <person name="Weaver B."/>
            <person name="Ciecko A."/>
            <person name="Tallon L."/>
            <person name="Jackson J."/>
            <person name="Pai G."/>
            <person name="Aken S.V."/>
            <person name="Utterback T."/>
            <person name="Reidmuller S."/>
            <person name="Feldblyum T."/>
            <person name="Hsiao J."/>
            <person name="Zismann V."/>
            <person name="Iobst S."/>
            <person name="de Vazeille A.R."/>
            <person name="Buell C.R."/>
            <person name="Ying K."/>
            <person name="Li Y."/>
            <person name="Lu T."/>
            <person name="Huang Y."/>
            <person name="Zhao Q."/>
            <person name="Feng Q."/>
            <person name="Zhang L."/>
            <person name="Zhu J."/>
            <person name="Weng Q."/>
            <person name="Mu J."/>
            <person name="Lu Y."/>
            <person name="Fan D."/>
            <person name="Liu Y."/>
            <person name="Guan J."/>
            <person name="Zhang Y."/>
            <person name="Yu S."/>
            <person name="Liu X."/>
            <person name="Zhang Y."/>
            <person name="Hong G."/>
            <person name="Han B."/>
            <person name="Choisne N."/>
            <person name="Demange N."/>
            <person name="Orjeda G."/>
            <person name="Samain S."/>
            <person name="Cattolico L."/>
            <person name="Pelletier E."/>
            <person name="Couloux A."/>
            <person name="Segurens B."/>
            <person name="Wincker P."/>
            <person name="D'Hont A."/>
            <person name="Scarpelli C."/>
            <person name="Weissenbach J."/>
            <person name="Salanoubat M."/>
            <person name="Quetier F."/>
            <person name="Yu Y."/>
            <person name="Kim H.R."/>
            <person name="Rambo T."/>
            <person name="Currie J."/>
            <person name="Collura K."/>
            <person name="Luo M."/>
            <person name="Yang T."/>
            <person name="Ammiraju J.S.S."/>
            <person name="Engler F."/>
            <person name="Soderlund C."/>
            <person name="Wing R.A."/>
            <person name="Palmer L.E."/>
            <person name="de la Bastide M."/>
            <person name="Spiegel L."/>
            <person name="Nascimento L."/>
            <person name="Zutavern T."/>
            <person name="O'Shaughnessy A."/>
            <person name="Dike S."/>
            <person name="Dedhia N."/>
            <person name="Preston R."/>
            <person name="Balija V."/>
            <person name="McCombie W.R."/>
            <person name="Chow T."/>
            <person name="Chen H."/>
            <person name="Chung M."/>
            <person name="Chen C."/>
            <person name="Shaw J."/>
            <person name="Wu H."/>
            <person name="Hsiao K."/>
            <person name="Chao Y."/>
            <person name="Chu M."/>
            <person name="Cheng C."/>
            <person name="Hour A."/>
            <person name="Lee P."/>
            <person name="Lin S."/>
            <person name="Lin Y."/>
            <person name="Liou J."/>
            <person name="Liu S."/>
            <person name="Hsing Y."/>
            <person name="Raghuvanshi S."/>
            <person name="Mohanty A."/>
            <person name="Bharti A.K."/>
            <person name="Gaur A."/>
            <person name="Gupta V."/>
            <person name="Kumar D."/>
            <person name="Ravi V."/>
            <person name="Vij S."/>
            <person name="Kapur A."/>
            <person name="Khurana P."/>
            <person name="Khurana P."/>
            <person name="Khurana J.P."/>
            <person name="Tyagi A.K."/>
            <person name="Gaikwad K."/>
            <person name="Singh A."/>
            <person name="Dalal V."/>
            <person name="Srivastava S."/>
            <person name="Dixit A."/>
            <person name="Pal A.K."/>
            <person name="Ghazi I.A."/>
            <person name="Yadav M."/>
            <person name="Pandit A."/>
            <person name="Bhargava A."/>
            <person name="Sureshbabu K."/>
            <person name="Batra K."/>
            <person name="Sharma T.R."/>
            <person name="Mohapatra T."/>
            <person name="Singh N.K."/>
            <person name="Messing J."/>
            <person name="Nelson A.B."/>
            <person name="Fuks G."/>
            <person name="Kavchok S."/>
            <person name="Keizer G."/>
            <person name="Linton E."/>
            <person name="Llaca V."/>
            <person name="Song R."/>
            <person name="Tanyolac B."/>
            <person name="Young S."/>
            <person name="Ho-Il K."/>
            <person name="Hahn J.H."/>
            <person name="Sangsakoo G."/>
            <person name="Vanavichit A."/>
            <person name="de Mattos Luiz.A.T."/>
            <person name="Zimmer P.D."/>
            <person name="Malone G."/>
            <person name="Dellagostin O."/>
            <person name="de Oliveira A.C."/>
            <person name="Bevan M."/>
            <person name="Bancroft I."/>
            <person name="Minx P."/>
            <person name="Cordum H."/>
            <person name="Wilson R."/>
            <person name="Cheng Z."/>
            <person name="Jin W."/>
            <person name="Jiang J."/>
            <person name="Leong S.A."/>
            <person name="Iwama H."/>
            <person name="Gojobori T."/>
            <person name="Itoh T."/>
            <person name="Niimura Y."/>
            <person name="Fujii Y."/>
            <person name="Habara T."/>
            <person name="Sakai H."/>
            <person name="Sato Y."/>
            <person name="Wilson G."/>
            <person name="Kumar K."/>
            <person name="McCouch S."/>
            <person name="Juretic N."/>
            <person name="Hoen D."/>
            <person name="Wright S."/>
            <person name="Bruskiewich R."/>
            <person name="Bureau T."/>
            <person name="Miyao A."/>
            <person name="Hirochika H."/>
            <person name="Nishikawa T."/>
            <person name="Kadowaki K."/>
            <person name="Sugiura M."/>
            <person name="Burr B."/>
            <person name="Sasaki T."/>
        </authorList>
    </citation>
    <scope>NUCLEOTIDE SEQUENCE [LARGE SCALE GENOMIC DNA]</scope>
    <source>
        <strain evidence="4">cv. Nipponbare</strain>
    </source>
</reference>
<evidence type="ECO:0000313" key="4">
    <source>
        <dbReference type="Proteomes" id="UP000059680"/>
    </source>
</evidence>
<accession>A0A0P0VAL0</accession>
<dbReference type="EMBL" id="AP014957">
    <property type="protein sequence ID" value="BAS75323.1"/>
    <property type="molecule type" value="Genomic_DNA"/>
</dbReference>
<dbReference type="Proteomes" id="UP000817658">
    <property type="component" value="Chromosome 1"/>
</dbReference>